<feature type="compositionally biased region" description="Polar residues" evidence="1">
    <location>
        <begin position="302"/>
        <end position="322"/>
    </location>
</feature>
<dbReference type="OrthoDB" id="5352400at2759"/>
<feature type="transmembrane region" description="Helical" evidence="2">
    <location>
        <begin position="94"/>
        <end position="117"/>
    </location>
</feature>
<reference evidence="3" key="2">
    <citation type="journal article" date="2023" name="IMA Fungus">
        <title>Comparative genomic study of the Penicillium genus elucidates a diverse pangenome and 15 lateral gene transfer events.</title>
        <authorList>
            <person name="Petersen C."/>
            <person name="Sorensen T."/>
            <person name="Nielsen M.R."/>
            <person name="Sondergaard T.E."/>
            <person name="Sorensen J.L."/>
            <person name="Fitzpatrick D.A."/>
            <person name="Frisvad J.C."/>
            <person name="Nielsen K.L."/>
        </authorList>
    </citation>
    <scope>NUCLEOTIDE SEQUENCE</scope>
    <source>
        <strain evidence="3">IBT 30069</strain>
    </source>
</reference>
<dbReference type="EMBL" id="JAPQKH010000003">
    <property type="protein sequence ID" value="KAJ5109108.1"/>
    <property type="molecule type" value="Genomic_DNA"/>
</dbReference>
<name>A0A9W9KKU8_9EURO</name>
<sequence length="333" mass="37129">MHKQELQFKIEAIKDFQFYRGWFMPRKWRDRKLMFYTMAAEIPFCITVLTLTGIASHNTYTSLLWADGYKNGFNSSPDESLYAAANYRPYKAPLVWSSFLTDFNLVIGVLSVFFLLVKIPLHSLHLLLPPVAATINGGSVVIYAFAARYQAGPDMSDPTHPQPGPPWYITKSCSVAASKSNIGFCMQAKSLFAVCIILTLIYTFEFFVSVRSCFITNAERDEILEAREDKRVEREFEEEVLKSPFYATTPGLVPRTPGFPPFVAQPAGTGGVGGVYPFTPRHLAFNRLGSESSDLPLRSKEVQSSPTASSANVSPDGSQTQMYFPPPPKKASK</sequence>
<keyword evidence="2" id="KW-0812">Transmembrane</keyword>
<dbReference type="AlphaFoldDB" id="A0A9W9KKU8"/>
<keyword evidence="2" id="KW-1133">Transmembrane helix</keyword>
<evidence type="ECO:0000256" key="1">
    <source>
        <dbReference type="SAM" id="MobiDB-lite"/>
    </source>
</evidence>
<comment type="caution">
    <text evidence="3">The sequence shown here is derived from an EMBL/GenBank/DDBJ whole genome shotgun (WGS) entry which is preliminary data.</text>
</comment>
<organism evidence="3 4">
    <name type="scientific">Penicillium angulare</name>
    <dbReference type="NCBI Taxonomy" id="116970"/>
    <lineage>
        <taxon>Eukaryota</taxon>
        <taxon>Fungi</taxon>
        <taxon>Dikarya</taxon>
        <taxon>Ascomycota</taxon>
        <taxon>Pezizomycotina</taxon>
        <taxon>Eurotiomycetes</taxon>
        <taxon>Eurotiomycetidae</taxon>
        <taxon>Eurotiales</taxon>
        <taxon>Aspergillaceae</taxon>
        <taxon>Penicillium</taxon>
    </lineage>
</organism>
<dbReference type="Proteomes" id="UP001149165">
    <property type="component" value="Unassembled WGS sequence"/>
</dbReference>
<evidence type="ECO:0000313" key="3">
    <source>
        <dbReference type="EMBL" id="KAJ5109108.1"/>
    </source>
</evidence>
<feature type="transmembrane region" description="Helical" evidence="2">
    <location>
        <begin position="190"/>
        <end position="210"/>
    </location>
</feature>
<protein>
    <submittedName>
        <fullName evidence="3">Uncharacterized protein</fullName>
    </submittedName>
</protein>
<keyword evidence="4" id="KW-1185">Reference proteome</keyword>
<feature type="transmembrane region" description="Helical" evidence="2">
    <location>
        <begin position="33"/>
        <end position="55"/>
    </location>
</feature>
<gene>
    <name evidence="3" type="ORF">N7456_005783</name>
</gene>
<keyword evidence="2" id="KW-0472">Membrane</keyword>
<evidence type="ECO:0000313" key="4">
    <source>
        <dbReference type="Proteomes" id="UP001149165"/>
    </source>
</evidence>
<feature type="region of interest" description="Disordered" evidence="1">
    <location>
        <begin position="289"/>
        <end position="333"/>
    </location>
</feature>
<accession>A0A9W9KKU8</accession>
<reference evidence="3" key="1">
    <citation type="submission" date="2022-11" db="EMBL/GenBank/DDBJ databases">
        <authorList>
            <person name="Petersen C."/>
        </authorList>
    </citation>
    <scope>NUCLEOTIDE SEQUENCE</scope>
    <source>
        <strain evidence="3">IBT 30069</strain>
    </source>
</reference>
<proteinExistence type="predicted"/>
<feature type="compositionally biased region" description="Pro residues" evidence="1">
    <location>
        <begin position="324"/>
        <end position="333"/>
    </location>
</feature>
<feature type="transmembrane region" description="Helical" evidence="2">
    <location>
        <begin position="124"/>
        <end position="146"/>
    </location>
</feature>
<evidence type="ECO:0000256" key="2">
    <source>
        <dbReference type="SAM" id="Phobius"/>
    </source>
</evidence>